<feature type="transmembrane region" description="Helical" evidence="8">
    <location>
        <begin position="989"/>
        <end position="1015"/>
    </location>
</feature>
<dbReference type="PANTHER" id="PTHR32063">
    <property type="match status" value="1"/>
</dbReference>
<dbReference type="OrthoDB" id="9759330at2"/>
<dbReference type="FunFam" id="3.30.70.1430:FF:000001">
    <property type="entry name" value="Efflux pump membrane transporter"/>
    <property type="match status" value="1"/>
</dbReference>
<dbReference type="FunFam" id="1.20.1640.10:FF:000001">
    <property type="entry name" value="Efflux pump membrane transporter"/>
    <property type="match status" value="1"/>
</dbReference>
<dbReference type="Gene3D" id="1.20.1640.10">
    <property type="entry name" value="Multidrug efflux transporter AcrB transmembrane domain"/>
    <property type="match status" value="2"/>
</dbReference>
<dbReference type="Proteomes" id="UP000255334">
    <property type="component" value="Unassembled WGS sequence"/>
</dbReference>
<reference evidence="9 10" key="1">
    <citation type="submission" date="2018-07" db="EMBL/GenBank/DDBJ databases">
        <title>Dyella monticola sp. nov. and Dyella psychrodurans sp. nov. isolated from monsoon evergreen broad-leaved forest soil of Dinghu Mountain, China.</title>
        <authorList>
            <person name="Gao Z."/>
            <person name="Qiu L."/>
        </authorList>
    </citation>
    <scope>NUCLEOTIDE SEQUENCE [LARGE SCALE GENOMIC DNA]</scope>
    <source>
        <strain evidence="9 10">4MSK11</strain>
    </source>
</reference>
<evidence type="ECO:0000256" key="4">
    <source>
        <dbReference type="ARBA" id="ARBA00022519"/>
    </source>
</evidence>
<dbReference type="PANTHER" id="PTHR32063:SF21">
    <property type="entry name" value="MULTIDRUG RESISTANCE PROTEIN MDTB"/>
    <property type="match status" value="1"/>
</dbReference>
<dbReference type="Gene3D" id="3.30.70.1430">
    <property type="entry name" value="Multidrug efflux transporter AcrB pore domain"/>
    <property type="match status" value="2"/>
</dbReference>
<dbReference type="InterPro" id="IPR027463">
    <property type="entry name" value="AcrB_DN_DC_subdom"/>
</dbReference>
<keyword evidence="10" id="KW-1185">Reference proteome</keyword>
<dbReference type="Gene3D" id="3.30.2090.10">
    <property type="entry name" value="Multidrug efflux transporter AcrB TolC docking domain, DN and DC subdomains"/>
    <property type="match status" value="2"/>
</dbReference>
<evidence type="ECO:0000256" key="6">
    <source>
        <dbReference type="ARBA" id="ARBA00022989"/>
    </source>
</evidence>
<feature type="transmembrane region" description="Helical" evidence="8">
    <location>
        <begin position="360"/>
        <end position="381"/>
    </location>
</feature>
<dbReference type="RefSeq" id="WP_115479467.1">
    <property type="nucleotide sequence ID" value="NZ_QRBF01000008.1"/>
</dbReference>
<feature type="transmembrane region" description="Helical" evidence="8">
    <location>
        <begin position="911"/>
        <end position="936"/>
    </location>
</feature>
<keyword evidence="3" id="KW-1003">Cell membrane</keyword>
<comment type="caution">
    <text evidence="9">The sequence shown here is derived from an EMBL/GenBank/DDBJ whole genome shotgun (WGS) entry which is preliminary data.</text>
</comment>
<dbReference type="InterPro" id="IPR001036">
    <property type="entry name" value="Acrflvin-R"/>
</dbReference>
<feature type="transmembrane region" description="Helical" evidence="8">
    <location>
        <begin position="423"/>
        <end position="451"/>
    </location>
</feature>
<keyword evidence="2" id="KW-0813">Transport</keyword>
<dbReference type="Gene3D" id="3.30.70.1440">
    <property type="entry name" value="Multidrug efflux transporter AcrB pore domain"/>
    <property type="match status" value="1"/>
</dbReference>
<dbReference type="EMBL" id="QRBF01000008">
    <property type="protein sequence ID" value="RDS80939.1"/>
    <property type="molecule type" value="Genomic_DNA"/>
</dbReference>
<feature type="transmembrane region" description="Helical" evidence="8">
    <location>
        <begin position="12"/>
        <end position="32"/>
    </location>
</feature>
<evidence type="ECO:0000256" key="1">
    <source>
        <dbReference type="ARBA" id="ARBA00004429"/>
    </source>
</evidence>
<keyword evidence="6 8" id="KW-1133">Transmembrane helix</keyword>
<dbReference type="SUPFAM" id="SSF82693">
    <property type="entry name" value="Multidrug efflux transporter AcrB pore domain, PN1, PN2, PC1 and PC2 subdomains"/>
    <property type="match status" value="4"/>
</dbReference>
<feature type="transmembrane region" description="Helical" evidence="8">
    <location>
        <begin position="885"/>
        <end position="905"/>
    </location>
</feature>
<protein>
    <submittedName>
        <fullName evidence="9">Multidrug transporter subunit MdtC</fullName>
    </submittedName>
</protein>
<sequence>MNISRLFVLRPVATSLLMIALVLVGLVAMRFLPVSSLPDVDYPTIQIRTFYPGASPTVMATTVTAPLEVQLGEIPGLQQMTSSSSAGASIITLQFDLSLNLDVAEQNVQEAINAANSLLPSGLPAPPTYAKVNPADQPILTLAVTSKSMSLPQLQDVANNRLGTKISEVPGVGLVTPAGGNVPAVRVEADPQKLASYGLNIDDLRSLINNVNVSQPKGNFDGPELDYTINGNDQIQDPQDYLNTVISYQNGAPVYLRDVARVTQAAEDTEQGAWYDKTPSIVLNVQRQPGANVIATVDQIKKELPQLESTLPAGMQVEIVSDSTGVIRSSVYDAAFELVLAVVLVVLVIFVFLRNLPATIIPSISVPVSLIGTLAMMYQLNYSIDNLSLMALIIATGFVVDDSIVMIENIVRYLEEGETPLNAALIGAGQIGFTILSLTVSLIAVLIPLLFMGGVIGRLFSEFAVTLAITIVISGVVSLTLVPMLCARILRAQAQRHPSRFEQISEHLFNKTLGAYERGLRFVMNHQLATLVTFGVTLIITIALYITIPKGLFPVQDVGVIQGISIADNSVSYTTMVDRQAALADAVLKDPDVVNLTSYVGIDGTNTTLNNGRFLINLKARDDRSETAAEIARRIQTEVSSVPGIKLFLQPEQDLTLDTTVSPNQYQFVLRGPSQEEFQKYVPALIDRMKQVKSIIDVTSDLNNDGLSVNVEVNRQLAARFGITAATIDNALYDALGQRIVSTIFDQSSQYRVILVAKPEKLPTLQSLGELYLPSQTSSSGQVPLSAIAKIQVTKSPLVISHLAQFPSVTISFNLAQDASLSKAVDEINQAEKAVQLPPSITSSFQGAAQAFQDSLSSEVYLLIAALVAVYIVLGVLYESFIHPVTILSTLPSAGIGALVALMVAGSDLDVIGIIGIVLLIGIVKKNAIMIVDFALEAERDHGKPAAEAIFEASLLRFRPILMTTLAAMLGALPMLLGTGTGSELRRPLGLAIIGGLTLSQLLTLFTTPVIYLYFDRLAQRFQRKPSLAAGDSAP</sequence>
<evidence type="ECO:0000256" key="2">
    <source>
        <dbReference type="ARBA" id="ARBA00022448"/>
    </source>
</evidence>
<evidence type="ECO:0000313" key="10">
    <source>
        <dbReference type="Proteomes" id="UP000255334"/>
    </source>
</evidence>
<evidence type="ECO:0000256" key="3">
    <source>
        <dbReference type="ARBA" id="ARBA00022475"/>
    </source>
</evidence>
<organism evidence="9 10">
    <name type="scientific">Dyella psychrodurans</name>
    <dbReference type="NCBI Taxonomy" id="1927960"/>
    <lineage>
        <taxon>Bacteria</taxon>
        <taxon>Pseudomonadati</taxon>
        <taxon>Pseudomonadota</taxon>
        <taxon>Gammaproteobacteria</taxon>
        <taxon>Lysobacterales</taxon>
        <taxon>Rhodanobacteraceae</taxon>
        <taxon>Dyella</taxon>
    </lineage>
</organism>
<dbReference type="PRINTS" id="PR00702">
    <property type="entry name" value="ACRIFLAVINRP"/>
</dbReference>
<dbReference type="SUPFAM" id="SSF82866">
    <property type="entry name" value="Multidrug efflux transporter AcrB transmembrane domain"/>
    <property type="match status" value="2"/>
</dbReference>
<keyword evidence="4" id="KW-0997">Cell inner membrane</keyword>
<dbReference type="GO" id="GO:0005886">
    <property type="term" value="C:plasma membrane"/>
    <property type="evidence" value="ECO:0007669"/>
    <property type="project" value="UniProtKB-SubCell"/>
</dbReference>
<gene>
    <name evidence="9" type="ORF">DWU99_17940</name>
</gene>
<feature type="transmembrane region" description="Helical" evidence="8">
    <location>
        <begin position="860"/>
        <end position="878"/>
    </location>
</feature>
<proteinExistence type="predicted"/>
<name>A0A370WXR8_9GAMM</name>
<dbReference type="Pfam" id="PF00873">
    <property type="entry name" value="ACR_tran"/>
    <property type="match status" value="1"/>
</dbReference>
<evidence type="ECO:0000256" key="8">
    <source>
        <dbReference type="SAM" id="Phobius"/>
    </source>
</evidence>
<keyword evidence="5 8" id="KW-0812">Transmembrane</keyword>
<dbReference type="Gene3D" id="3.30.70.1320">
    <property type="entry name" value="Multidrug efflux transporter AcrB pore domain like"/>
    <property type="match status" value="1"/>
</dbReference>
<dbReference type="GO" id="GO:0042910">
    <property type="term" value="F:xenobiotic transmembrane transporter activity"/>
    <property type="evidence" value="ECO:0007669"/>
    <property type="project" value="TreeGrafter"/>
</dbReference>
<dbReference type="SUPFAM" id="SSF82714">
    <property type="entry name" value="Multidrug efflux transporter AcrB TolC docking domain, DN and DC subdomains"/>
    <property type="match status" value="2"/>
</dbReference>
<evidence type="ECO:0000313" key="9">
    <source>
        <dbReference type="EMBL" id="RDS80939.1"/>
    </source>
</evidence>
<feature type="transmembrane region" description="Helical" evidence="8">
    <location>
        <begin position="334"/>
        <end position="353"/>
    </location>
</feature>
<comment type="subcellular location">
    <subcellularLocation>
        <location evidence="1">Cell inner membrane</location>
        <topology evidence="1">Multi-pass membrane protein</topology>
    </subcellularLocation>
</comment>
<feature type="transmembrane region" description="Helical" evidence="8">
    <location>
        <begin position="463"/>
        <end position="490"/>
    </location>
</feature>
<feature type="transmembrane region" description="Helical" evidence="8">
    <location>
        <begin position="528"/>
        <end position="548"/>
    </location>
</feature>
<dbReference type="AlphaFoldDB" id="A0A370WXR8"/>
<evidence type="ECO:0000256" key="7">
    <source>
        <dbReference type="ARBA" id="ARBA00023136"/>
    </source>
</evidence>
<feature type="transmembrane region" description="Helical" evidence="8">
    <location>
        <begin position="387"/>
        <end position="411"/>
    </location>
</feature>
<feature type="transmembrane region" description="Helical" evidence="8">
    <location>
        <begin position="956"/>
        <end position="977"/>
    </location>
</feature>
<keyword evidence="7 8" id="KW-0472">Membrane</keyword>
<evidence type="ECO:0000256" key="5">
    <source>
        <dbReference type="ARBA" id="ARBA00022692"/>
    </source>
</evidence>
<accession>A0A370WXR8</accession>